<feature type="signal peptide" evidence="2">
    <location>
        <begin position="1"/>
        <end position="20"/>
    </location>
</feature>
<evidence type="ECO:0008006" key="4">
    <source>
        <dbReference type="Google" id="ProtNLM"/>
    </source>
</evidence>
<dbReference type="AlphaFoldDB" id="A0A8D9EX00"/>
<reference evidence="3" key="1">
    <citation type="submission" date="2021-05" db="EMBL/GenBank/DDBJ databases">
        <authorList>
            <person name="Alioto T."/>
            <person name="Alioto T."/>
            <person name="Gomez Garrido J."/>
        </authorList>
    </citation>
    <scope>NUCLEOTIDE SEQUENCE</scope>
</reference>
<feature type="compositionally biased region" description="Basic residues" evidence="1">
    <location>
        <begin position="92"/>
        <end position="108"/>
    </location>
</feature>
<accession>A0A8D9EX00</accession>
<feature type="region of interest" description="Disordered" evidence="1">
    <location>
        <begin position="52"/>
        <end position="154"/>
    </location>
</feature>
<feature type="compositionally biased region" description="Basic residues" evidence="1">
    <location>
        <begin position="120"/>
        <end position="139"/>
    </location>
</feature>
<evidence type="ECO:0000256" key="2">
    <source>
        <dbReference type="SAM" id="SignalP"/>
    </source>
</evidence>
<feature type="chain" id="PRO_5034816000" description="Secreted protein" evidence="2">
    <location>
        <begin position="21"/>
        <end position="487"/>
    </location>
</feature>
<name>A0A8D9EX00_9HEMI</name>
<sequence>MARFFPILLLVTSLHTMIKANQSHTILNPPTSHTLQESNILKLYEIQRSHESHTLQEPHTLKPHASRLRVSGKRSKPGRPRTRNAISGNRSKPGRPRNRNAMRAHKSRLSNESDTLEGHKSHKSNQSHSPKEHKSRKLKAHESRNSNESHSLQLHKSHALKAHKLQALNESHTSHKIEILRANQSHCGNESDYDVDNCDYVNSDKFEMDFITSWNESDPKDYHDLLNTTHEYYSEFESPLQTILQNKSRAFNQTFPGVDQDPTSYDRKLYKMHNEYLDHLLVLLDRLKDEGHRFPDRMDLVANEAMKFWHTNTSHIHNATALANLDKVPLPIETIDAVSERALADKANRLFRKLEGKEKGWETHTLNPNITLDPEWGPLNSDEEPRSRYGLTYSEEYPNSNESMSNSMYDSVETWGSSEERLVKKLEELRRKTPTKDRRRLAQKKNIFPKLSCCRSRCFLHEANAWEMHGIRSADDSCSGHHVNQRQ</sequence>
<evidence type="ECO:0000313" key="3">
    <source>
        <dbReference type="EMBL" id="CAG6768089.1"/>
    </source>
</evidence>
<feature type="compositionally biased region" description="Basic residues" evidence="1">
    <location>
        <begin position="61"/>
        <end position="82"/>
    </location>
</feature>
<organism evidence="3">
    <name type="scientific">Cacopsylla melanoneura</name>
    <dbReference type="NCBI Taxonomy" id="428564"/>
    <lineage>
        <taxon>Eukaryota</taxon>
        <taxon>Metazoa</taxon>
        <taxon>Ecdysozoa</taxon>
        <taxon>Arthropoda</taxon>
        <taxon>Hexapoda</taxon>
        <taxon>Insecta</taxon>
        <taxon>Pterygota</taxon>
        <taxon>Neoptera</taxon>
        <taxon>Paraneoptera</taxon>
        <taxon>Hemiptera</taxon>
        <taxon>Sternorrhyncha</taxon>
        <taxon>Psylloidea</taxon>
        <taxon>Psyllidae</taxon>
        <taxon>Psyllinae</taxon>
        <taxon>Cacopsylla</taxon>
    </lineage>
</organism>
<proteinExistence type="predicted"/>
<dbReference type="EMBL" id="HBUF01575202">
    <property type="protein sequence ID" value="CAG6768089.1"/>
    <property type="molecule type" value="Transcribed_RNA"/>
</dbReference>
<protein>
    <recommendedName>
        <fullName evidence="4">Secreted protein</fullName>
    </recommendedName>
</protein>
<evidence type="ECO:0000256" key="1">
    <source>
        <dbReference type="SAM" id="MobiDB-lite"/>
    </source>
</evidence>
<keyword evidence="2" id="KW-0732">Signal</keyword>